<dbReference type="SUPFAM" id="SSF48452">
    <property type="entry name" value="TPR-like"/>
    <property type="match status" value="2"/>
</dbReference>
<dbReference type="PROSITE" id="PS50005">
    <property type="entry name" value="TPR"/>
    <property type="match status" value="6"/>
</dbReference>
<keyword evidence="4" id="KW-0472">Membrane</keyword>
<proteinExistence type="predicted"/>
<feature type="transmembrane region" description="Helical" evidence="4">
    <location>
        <begin position="12"/>
        <end position="32"/>
    </location>
</feature>
<dbReference type="RefSeq" id="WP_078039008.1">
    <property type="nucleotide sequence ID" value="NZ_CP015820.1"/>
</dbReference>
<gene>
    <name evidence="5" type="ORF">BBC0178_003780</name>
</gene>
<feature type="repeat" description="TPR" evidence="3">
    <location>
        <begin position="283"/>
        <end position="316"/>
    </location>
</feature>
<feature type="repeat" description="TPR" evidence="3">
    <location>
        <begin position="428"/>
        <end position="461"/>
    </location>
</feature>
<accession>A0A1U9M8T2</accession>
<dbReference type="Pfam" id="PF14559">
    <property type="entry name" value="TPR_19"/>
    <property type="match status" value="3"/>
</dbReference>
<keyword evidence="4" id="KW-0812">Transmembrane</keyword>
<evidence type="ECO:0000313" key="6">
    <source>
        <dbReference type="Proteomes" id="UP000189660"/>
    </source>
</evidence>
<keyword evidence="6" id="KW-1185">Reference proteome</keyword>
<keyword evidence="1" id="KW-0677">Repeat</keyword>
<dbReference type="Pfam" id="PF07719">
    <property type="entry name" value="TPR_2"/>
    <property type="match status" value="1"/>
</dbReference>
<dbReference type="NCBIfam" id="TIGR04390">
    <property type="entry name" value="OMP_YaiO_dom"/>
    <property type="match status" value="1"/>
</dbReference>
<feature type="repeat" description="TPR" evidence="3">
    <location>
        <begin position="124"/>
        <end position="157"/>
    </location>
</feature>
<dbReference type="PANTHER" id="PTHR44943">
    <property type="entry name" value="CELLULOSE SYNTHASE OPERON PROTEIN C"/>
    <property type="match status" value="1"/>
</dbReference>
<protein>
    <submittedName>
        <fullName evidence="5">Outer membrane protein, YaiO family</fullName>
    </submittedName>
</protein>
<evidence type="ECO:0000313" key="5">
    <source>
        <dbReference type="EMBL" id="AQT41881.1"/>
    </source>
</evidence>
<dbReference type="InterPro" id="IPR030887">
    <property type="entry name" value="Beta-barrel_YaiO"/>
</dbReference>
<dbReference type="InterPro" id="IPR011990">
    <property type="entry name" value="TPR-like_helical_dom_sf"/>
</dbReference>
<dbReference type="SMART" id="SM00028">
    <property type="entry name" value="TPR"/>
    <property type="match status" value="12"/>
</dbReference>
<evidence type="ECO:0000256" key="3">
    <source>
        <dbReference type="PROSITE-ProRule" id="PRU00339"/>
    </source>
</evidence>
<name>A0A1U9M8T2_9HYPH</name>
<dbReference type="InterPro" id="IPR051685">
    <property type="entry name" value="Ycf3/AcsC/BcsC/TPR_MFPF"/>
</dbReference>
<organism evidence="5 6">
    <name type="scientific">Bartonella apihabitans</name>
    <dbReference type="NCBI Taxonomy" id="2750929"/>
    <lineage>
        <taxon>Bacteria</taxon>
        <taxon>Pseudomonadati</taxon>
        <taxon>Pseudomonadota</taxon>
        <taxon>Alphaproteobacteria</taxon>
        <taxon>Hyphomicrobiales</taxon>
        <taxon>Bartonellaceae</taxon>
        <taxon>Bartonella</taxon>
    </lineage>
</organism>
<evidence type="ECO:0000256" key="4">
    <source>
        <dbReference type="SAM" id="Phobius"/>
    </source>
</evidence>
<dbReference type="EMBL" id="CP015820">
    <property type="protein sequence ID" value="AQT41881.1"/>
    <property type="molecule type" value="Genomic_DNA"/>
</dbReference>
<keyword evidence="4" id="KW-1133">Transmembrane helix</keyword>
<dbReference type="Proteomes" id="UP000189660">
    <property type="component" value="Chromosome"/>
</dbReference>
<dbReference type="KEGG" id="bapa:BBC0178_003780"/>
<dbReference type="PANTHER" id="PTHR44943:SF8">
    <property type="entry name" value="TPR REPEAT-CONTAINING PROTEIN MJ0263"/>
    <property type="match status" value="1"/>
</dbReference>
<feature type="repeat" description="TPR" evidence="3">
    <location>
        <begin position="573"/>
        <end position="606"/>
    </location>
</feature>
<dbReference type="AlphaFoldDB" id="A0A1U9M8T2"/>
<dbReference type="InterPro" id="IPR019734">
    <property type="entry name" value="TPR_rpt"/>
</dbReference>
<evidence type="ECO:0000256" key="2">
    <source>
        <dbReference type="ARBA" id="ARBA00022803"/>
    </source>
</evidence>
<dbReference type="Gene3D" id="1.25.40.10">
    <property type="entry name" value="Tetratricopeptide repeat domain"/>
    <property type="match status" value="4"/>
</dbReference>
<dbReference type="Pfam" id="PF13181">
    <property type="entry name" value="TPR_8"/>
    <property type="match status" value="1"/>
</dbReference>
<evidence type="ECO:0000256" key="1">
    <source>
        <dbReference type="ARBA" id="ARBA00022737"/>
    </source>
</evidence>
<keyword evidence="2 3" id="KW-0802">TPR repeat</keyword>
<sequence length="951" mass="105958">MACHRGDDKLFFRLLITIISSSGVYFTASAFAQVPSGAQANDKFWPVRNHQKLADAKSMARAGKPLNFDIPLEKASPPGVKSRSLINSDVKVLFEQGYQARQQGHYKEAIEKLEKASALSPDNPDILRELGLSFMGLGELDKAEPIFRQLLEMVPDDIEAKTGLVKIDYAHNNLEEAKHYTEEILALKPDNEEVKSLQTEILNAIVFQKKLEHTTRASSVIRSPSINDLKSINLHFGNKDYDKVEKNAGSDNLPDTISENLTSNYFLRLSAAIRSNVPDRSVAGDLAKRGFIFLTMGKVEEAQADFEKALGLAPTLSLAQLGKAAILYWQGDFFAAKEMVDHVIAIEPENSIARDFKFRIDAAIKFSQTEDKIKNENLSGEPLSDVSDNEQKTVGQLYEIGSNERKAQHFDLAKQHFEAALALEPDNADILVQLGLTLLALGDLDAAKENFSRALMIAPDYIDANLGLARIAYWKGELDKAKALCEMALSQSPDNEELTSLLKDIERAIASKNKIAKHGGTGNSSNGTGKDNPQLVESNHLAQQAAQIVASGKNFAHAEALYRQALSLTPQNVDLLIKLGNVLSFQKKFAEADKIFDLALEISPDALEASLGKVNVALWQNDYALARHRIDALLLRHPENEEVALSDASLYMAEHQYKRAITVYNRILEKNSKNLQAWLGMGDAKRGLLRDREAVNDYDQARIIAPDNRETLERIQRPIRKRWRLDIDSTYSELTAPYKNWREGGVALSYQLSEATILTGRLGLSNRFNMDDQQFELAIAHQFRPAVWGYLAGVVTPDADFLARYILRAGGSSNIGRLGKVGMLGATLDTKSEWYDNGVVKTITPGLRQTFFKDRMTIFAQWINVFDQKNKHSGGYLLRAETNPVDRFHFNIGYSSTLESSGDVLIPTKTIFGNIAFDITEDLTIGANLSKEQRTNAYNRLVYGLNLTRRF</sequence>
<dbReference type="OrthoDB" id="8038200at2"/>
<feature type="repeat" description="TPR" evidence="3">
    <location>
        <begin position="394"/>
        <end position="427"/>
    </location>
</feature>
<reference evidence="5 6" key="1">
    <citation type="submission" date="2016-11" db="EMBL/GenBank/DDBJ databases">
        <title>Comparative genomics of Bartonella apis.</title>
        <authorList>
            <person name="Engel P."/>
        </authorList>
    </citation>
    <scope>NUCLEOTIDE SEQUENCE [LARGE SCALE GENOMIC DNA]</scope>
    <source>
        <strain evidence="5 6">BBC0178</strain>
    </source>
</reference>
<feature type="repeat" description="TPR" evidence="3">
    <location>
        <begin position="90"/>
        <end position="123"/>
    </location>
</feature>
<dbReference type="InterPro" id="IPR013105">
    <property type="entry name" value="TPR_2"/>
</dbReference>
<dbReference type="PROSITE" id="PS50293">
    <property type="entry name" value="TPR_REGION"/>
    <property type="match status" value="1"/>
</dbReference>